<comment type="caution">
    <text evidence="1">The sequence shown here is derived from an EMBL/GenBank/DDBJ whole genome shotgun (WGS) entry which is preliminary data.</text>
</comment>
<gene>
    <name evidence="1" type="ORF">B7P43_G06736</name>
</gene>
<reference evidence="1 2" key="1">
    <citation type="submission" date="2017-12" db="EMBL/GenBank/DDBJ databases">
        <title>Hemimetabolous genomes reveal molecular basis of termite eusociality.</title>
        <authorList>
            <person name="Harrison M.C."/>
            <person name="Jongepier E."/>
            <person name="Robertson H.M."/>
            <person name="Arning N."/>
            <person name="Bitard-Feildel T."/>
            <person name="Chao H."/>
            <person name="Childers C.P."/>
            <person name="Dinh H."/>
            <person name="Doddapaneni H."/>
            <person name="Dugan S."/>
            <person name="Gowin J."/>
            <person name="Greiner C."/>
            <person name="Han Y."/>
            <person name="Hu H."/>
            <person name="Hughes D.S.T."/>
            <person name="Huylmans A.-K."/>
            <person name="Kemena C."/>
            <person name="Kremer L.P.M."/>
            <person name="Lee S.L."/>
            <person name="Lopez-Ezquerra A."/>
            <person name="Mallet L."/>
            <person name="Monroy-Kuhn J.M."/>
            <person name="Moser A."/>
            <person name="Murali S.C."/>
            <person name="Muzny D.M."/>
            <person name="Otani S."/>
            <person name="Piulachs M.-D."/>
            <person name="Poelchau M."/>
            <person name="Qu J."/>
            <person name="Schaub F."/>
            <person name="Wada-Katsumata A."/>
            <person name="Worley K.C."/>
            <person name="Xie Q."/>
            <person name="Ylla G."/>
            <person name="Poulsen M."/>
            <person name="Gibbs R.A."/>
            <person name="Schal C."/>
            <person name="Richards S."/>
            <person name="Belles X."/>
            <person name="Korb J."/>
            <person name="Bornberg-Bauer E."/>
        </authorList>
    </citation>
    <scope>NUCLEOTIDE SEQUENCE [LARGE SCALE GENOMIC DNA]</scope>
    <source>
        <tissue evidence="1">Whole body</tissue>
    </source>
</reference>
<dbReference type="InterPro" id="IPR006631">
    <property type="entry name" value="DM4_12"/>
</dbReference>
<dbReference type="Pfam" id="PF07841">
    <property type="entry name" value="DM4_12"/>
    <property type="match status" value="1"/>
</dbReference>
<dbReference type="Proteomes" id="UP000235965">
    <property type="component" value="Unassembled WGS sequence"/>
</dbReference>
<accession>A0A2J7QZ69</accession>
<evidence type="ECO:0000313" key="2">
    <source>
        <dbReference type="Proteomes" id="UP000235965"/>
    </source>
</evidence>
<dbReference type="EMBL" id="NEVH01009073">
    <property type="protein sequence ID" value="PNF33877.1"/>
    <property type="molecule type" value="Genomic_DNA"/>
</dbReference>
<proteinExistence type="predicted"/>
<dbReference type="SMART" id="SM00718">
    <property type="entry name" value="DM4_12"/>
    <property type="match status" value="1"/>
</dbReference>
<protein>
    <submittedName>
        <fullName evidence="1">Uncharacterized protein</fullName>
    </submittedName>
</protein>
<dbReference type="PANTHER" id="PTHR21398:SF21">
    <property type="entry name" value="AGAP004005-PA"/>
    <property type="match status" value="1"/>
</dbReference>
<dbReference type="AlphaFoldDB" id="A0A2J7QZ69"/>
<organism evidence="1 2">
    <name type="scientific">Cryptotermes secundus</name>
    <dbReference type="NCBI Taxonomy" id="105785"/>
    <lineage>
        <taxon>Eukaryota</taxon>
        <taxon>Metazoa</taxon>
        <taxon>Ecdysozoa</taxon>
        <taxon>Arthropoda</taxon>
        <taxon>Hexapoda</taxon>
        <taxon>Insecta</taxon>
        <taxon>Pterygota</taxon>
        <taxon>Neoptera</taxon>
        <taxon>Polyneoptera</taxon>
        <taxon>Dictyoptera</taxon>
        <taxon>Blattodea</taxon>
        <taxon>Blattoidea</taxon>
        <taxon>Termitoidae</taxon>
        <taxon>Kalotermitidae</taxon>
        <taxon>Cryptotermitinae</taxon>
        <taxon>Cryptotermes</taxon>
    </lineage>
</organism>
<keyword evidence="2" id="KW-1185">Reference proteome</keyword>
<dbReference type="OrthoDB" id="8186940at2759"/>
<sequence length="201" mass="22829">MSIDDKLRSGRPSTARTHENVEKIREIIKEDRRRTIEEIVELYPFVFLRNMIMGFGLPILIQDQSLTMGTVVKFLYGVPTNSSVYLDSVFNRERRSVSKTSRWDIYSMLEAACSRLGLDGRACVLRAICEAADTTLQHNGLAGEVLHVLLTPSTTTEARRTYMDSEYYAAERLGTEISGNCHLLYSECEVGLLDFISKVEY</sequence>
<dbReference type="InParanoid" id="A0A2J7QZ69"/>
<dbReference type="PANTHER" id="PTHR21398">
    <property type="entry name" value="AGAP007094-PA"/>
    <property type="match status" value="1"/>
</dbReference>
<evidence type="ECO:0000313" key="1">
    <source>
        <dbReference type="EMBL" id="PNF33877.1"/>
    </source>
</evidence>
<name>A0A2J7QZ69_9NEOP</name>